<evidence type="ECO:0000313" key="3">
    <source>
        <dbReference type="EMBL" id="KAF4612875.1"/>
    </source>
</evidence>
<evidence type="ECO:0000256" key="1">
    <source>
        <dbReference type="SAM" id="Phobius"/>
    </source>
</evidence>
<accession>A0A8H4QKN8</accession>
<keyword evidence="1" id="KW-0812">Transmembrane</keyword>
<feature type="transmembrane region" description="Helical" evidence="1">
    <location>
        <begin position="68"/>
        <end position="85"/>
    </location>
</feature>
<evidence type="ECO:0000259" key="2">
    <source>
        <dbReference type="Pfam" id="PF20151"/>
    </source>
</evidence>
<dbReference type="Proteomes" id="UP000521872">
    <property type="component" value="Unassembled WGS sequence"/>
</dbReference>
<feature type="transmembrane region" description="Helical" evidence="1">
    <location>
        <begin position="172"/>
        <end position="192"/>
    </location>
</feature>
<dbReference type="AlphaFoldDB" id="A0A8H4QKN8"/>
<keyword evidence="1" id="KW-1133">Transmembrane helix</keyword>
<feature type="transmembrane region" description="Helical" evidence="1">
    <location>
        <begin position="212"/>
        <end position="236"/>
    </location>
</feature>
<protein>
    <recommendedName>
        <fullName evidence="2">DUF6533 domain-containing protein</fullName>
    </recommendedName>
</protein>
<feature type="domain" description="DUF6533" evidence="2">
    <location>
        <begin position="71"/>
        <end position="115"/>
    </location>
</feature>
<keyword evidence="1" id="KW-0472">Membrane</keyword>
<comment type="caution">
    <text evidence="3">The sequence shown here is derived from an EMBL/GenBank/DDBJ whole genome shotgun (WGS) entry which is preliminary data.</text>
</comment>
<feature type="transmembrane region" description="Helical" evidence="1">
    <location>
        <begin position="277"/>
        <end position="297"/>
    </location>
</feature>
<feature type="transmembrane region" description="Helical" evidence="1">
    <location>
        <begin position="23"/>
        <end position="41"/>
    </location>
</feature>
<gene>
    <name evidence="3" type="ORF">D9613_011038</name>
</gene>
<keyword evidence="4" id="KW-1185">Reference proteome</keyword>
<name>A0A8H4QKN8_9AGAR</name>
<dbReference type="InterPro" id="IPR045340">
    <property type="entry name" value="DUF6533"/>
</dbReference>
<evidence type="ECO:0000313" key="4">
    <source>
        <dbReference type="Proteomes" id="UP000521872"/>
    </source>
</evidence>
<dbReference type="EMBL" id="JAACJL010000046">
    <property type="protein sequence ID" value="KAF4612875.1"/>
    <property type="molecule type" value="Genomic_DNA"/>
</dbReference>
<reference evidence="3 4" key="1">
    <citation type="submission" date="2019-12" db="EMBL/GenBank/DDBJ databases">
        <authorList>
            <person name="Floudas D."/>
            <person name="Bentzer J."/>
            <person name="Ahren D."/>
            <person name="Johansson T."/>
            <person name="Persson P."/>
            <person name="Tunlid A."/>
        </authorList>
    </citation>
    <scope>NUCLEOTIDE SEQUENCE [LARGE SCALE GENOMIC DNA]</scope>
    <source>
        <strain evidence="3 4">CBS 102.39</strain>
    </source>
</reference>
<sequence length="380" mass="43467">MEDDRGILAHRPIRKLFAMTDTVIRLIFPPLFTFFPLYYVLDPPQTTLLRMTESSYEALLETLRPTNVVGYAQIAGGALLAYDYLLTFGMEVNLIWKSQWNFIKWLYLFQRYLPFYDVFYVSFQRRLAPHLSARACEILNYQLGASFMVGYIASETLCSLRIWALWNNDKRFYIIFPAGVACIWIPGIYAMYLNVTEGKCFLGCLPLPSKSYVVWVWVSLLVYDAISLVFVIIPALDHCMLFTISLNIPMKAKPPPSVRGGVTSQSRLTQVVYRDGVTYYFIIFVFSLLNIIFSVRMKSESRTALATISRTIHCIFASRVLLNMRMTVRGQDVTLNDISSHSRNDIRFAAPAEVARSTAQETNIHLQTLILTTTHSSIGQ</sequence>
<proteinExistence type="predicted"/>
<dbReference type="Pfam" id="PF20151">
    <property type="entry name" value="DUF6533"/>
    <property type="match status" value="1"/>
</dbReference>
<organism evidence="3 4">
    <name type="scientific">Agrocybe pediades</name>
    <dbReference type="NCBI Taxonomy" id="84607"/>
    <lineage>
        <taxon>Eukaryota</taxon>
        <taxon>Fungi</taxon>
        <taxon>Dikarya</taxon>
        <taxon>Basidiomycota</taxon>
        <taxon>Agaricomycotina</taxon>
        <taxon>Agaricomycetes</taxon>
        <taxon>Agaricomycetidae</taxon>
        <taxon>Agaricales</taxon>
        <taxon>Agaricineae</taxon>
        <taxon>Strophariaceae</taxon>
        <taxon>Agrocybe</taxon>
    </lineage>
</organism>